<name>A0A0K2SJW3_LIMPI</name>
<reference evidence="2" key="2">
    <citation type="journal article" date="2016" name="Int. J. Syst. Evol. Microbiol.">
        <title>Complete genome sequence and cell structure of Limnochorda pilosa, a Gram-negative spore-former within the phylum Firmicutes.</title>
        <authorList>
            <person name="Watanabe M."/>
            <person name="Kojima H."/>
            <person name="Fukui M."/>
        </authorList>
    </citation>
    <scope>NUCLEOTIDE SEQUENCE [LARGE SCALE GENOMIC DNA]</scope>
    <source>
        <strain evidence="2">HC45</strain>
    </source>
</reference>
<organism evidence="1 2">
    <name type="scientific">Limnochorda pilosa</name>
    <dbReference type="NCBI Taxonomy" id="1555112"/>
    <lineage>
        <taxon>Bacteria</taxon>
        <taxon>Bacillati</taxon>
        <taxon>Bacillota</taxon>
        <taxon>Limnochordia</taxon>
        <taxon>Limnochordales</taxon>
        <taxon>Limnochordaceae</taxon>
        <taxon>Limnochorda</taxon>
    </lineage>
</organism>
<evidence type="ECO:0000313" key="2">
    <source>
        <dbReference type="Proteomes" id="UP000065807"/>
    </source>
</evidence>
<protein>
    <submittedName>
        <fullName evidence="1">Uncharacterized protein</fullName>
    </submittedName>
</protein>
<evidence type="ECO:0000313" key="1">
    <source>
        <dbReference type="EMBL" id="BAS27385.1"/>
    </source>
</evidence>
<proteinExistence type="predicted"/>
<keyword evidence="2" id="KW-1185">Reference proteome</keyword>
<dbReference type="AlphaFoldDB" id="A0A0K2SJW3"/>
<gene>
    <name evidence="1" type="ORF">LIP_1538</name>
</gene>
<dbReference type="Proteomes" id="UP000065807">
    <property type="component" value="Chromosome"/>
</dbReference>
<dbReference type="EMBL" id="AP014924">
    <property type="protein sequence ID" value="BAS27385.1"/>
    <property type="molecule type" value="Genomic_DNA"/>
</dbReference>
<accession>A0A0K2SJW3</accession>
<reference evidence="2" key="1">
    <citation type="submission" date="2015-07" db="EMBL/GenBank/DDBJ databases">
        <title>Complete genome sequence and phylogenetic analysis of Limnochorda pilosa.</title>
        <authorList>
            <person name="Watanabe M."/>
            <person name="Kojima H."/>
            <person name="Fukui M."/>
        </authorList>
    </citation>
    <scope>NUCLEOTIDE SEQUENCE [LARGE SCALE GENOMIC DNA]</scope>
    <source>
        <strain evidence="2">HC45</strain>
    </source>
</reference>
<dbReference type="KEGG" id="lpil:LIP_1538"/>
<sequence>MKTFETIDAAPAETEAGEMEARFFQLLETDREAGEFLARFWELDRMLEAAMAAEGVRAAEQDAAARTVNQE</sequence>
<dbReference type="RefSeq" id="WP_068136150.1">
    <property type="nucleotide sequence ID" value="NZ_AP014924.1"/>
</dbReference>